<dbReference type="Proteomes" id="UP000054921">
    <property type="component" value="Unassembled WGS sequence"/>
</dbReference>
<organism evidence="1 3">
    <name type="scientific">Legionella cherrii</name>
    <dbReference type="NCBI Taxonomy" id="28084"/>
    <lineage>
        <taxon>Bacteria</taxon>
        <taxon>Pseudomonadati</taxon>
        <taxon>Pseudomonadota</taxon>
        <taxon>Gammaproteobacteria</taxon>
        <taxon>Legionellales</taxon>
        <taxon>Legionellaceae</taxon>
        <taxon>Legionella</taxon>
    </lineage>
</organism>
<dbReference type="AlphaFoldDB" id="A0A0W0S9Z4"/>
<evidence type="ECO:0000313" key="4">
    <source>
        <dbReference type="Proteomes" id="UP000277577"/>
    </source>
</evidence>
<keyword evidence="4" id="KW-1185">Reference proteome</keyword>
<dbReference type="Proteomes" id="UP000277577">
    <property type="component" value="Chromosome"/>
</dbReference>
<dbReference type="EMBL" id="LNXW01000013">
    <property type="protein sequence ID" value="KTC79929.1"/>
    <property type="molecule type" value="Genomic_DNA"/>
</dbReference>
<evidence type="ECO:0000313" key="2">
    <source>
        <dbReference type="EMBL" id="VEB38277.1"/>
    </source>
</evidence>
<evidence type="ECO:0000313" key="3">
    <source>
        <dbReference type="Proteomes" id="UP000054921"/>
    </source>
</evidence>
<reference evidence="1 3" key="1">
    <citation type="submission" date="2015-11" db="EMBL/GenBank/DDBJ databases">
        <title>Genomic analysis of 38 Legionella species identifies large and diverse effector repertoires.</title>
        <authorList>
            <person name="Burstein D."/>
            <person name="Amaro F."/>
            <person name="Zusman T."/>
            <person name="Lifshitz Z."/>
            <person name="Cohen O."/>
            <person name="Gilbert J.A."/>
            <person name="Pupko T."/>
            <person name="Shuman H.A."/>
            <person name="Segal G."/>
        </authorList>
    </citation>
    <scope>NUCLEOTIDE SEQUENCE [LARGE SCALE GENOMIC DNA]</scope>
    <source>
        <strain evidence="1 3">ORW</strain>
    </source>
</reference>
<proteinExistence type="predicted"/>
<gene>
    <name evidence="1" type="ORF">Lche_1949</name>
    <name evidence="2" type="ORF">NCTC11976_02652</name>
</gene>
<dbReference type="STRING" id="28084.Lche_1949"/>
<accession>A0A0W0S9Z4</accession>
<reference evidence="2 4" key="2">
    <citation type="submission" date="2018-12" db="EMBL/GenBank/DDBJ databases">
        <authorList>
            <consortium name="Pathogen Informatics"/>
        </authorList>
    </citation>
    <scope>NUCLEOTIDE SEQUENCE [LARGE SCALE GENOMIC DNA]</scope>
    <source>
        <strain evidence="2 4">NCTC11976</strain>
    </source>
</reference>
<dbReference type="OrthoDB" id="5653448at2"/>
<sequence>MKIETYKEKFVELTEHAMKLSSFCKSKTELQKEITALSNEAVVFYKTNSDYKENDYQLKIEIFLEFDNFLKCLKKDFESQSQVSNNNSFFKKLKIKKSDSYETIPNIENSKSL</sequence>
<dbReference type="PATRIC" id="fig|28084.5.peg.2114"/>
<evidence type="ECO:0000313" key="1">
    <source>
        <dbReference type="EMBL" id="KTC79929.1"/>
    </source>
</evidence>
<dbReference type="EMBL" id="LR134173">
    <property type="protein sequence ID" value="VEB38277.1"/>
    <property type="molecule type" value="Genomic_DNA"/>
</dbReference>
<protein>
    <submittedName>
        <fullName evidence="1">Uncharacterized protein</fullName>
    </submittedName>
</protein>
<dbReference type="RefSeq" id="WP_028380214.1">
    <property type="nucleotide sequence ID" value="NZ_CAAAIT010000001.1"/>
</dbReference>
<name>A0A0W0S9Z4_9GAMM</name>